<organism evidence="2 3">
    <name type="scientific">Helicoverpa armigera</name>
    <name type="common">Cotton bollworm</name>
    <name type="synonym">Heliothis armigera</name>
    <dbReference type="NCBI Taxonomy" id="29058"/>
    <lineage>
        <taxon>Eukaryota</taxon>
        <taxon>Metazoa</taxon>
        <taxon>Ecdysozoa</taxon>
        <taxon>Arthropoda</taxon>
        <taxon>Hexapoda</taxon>
        <taxon>Insecta</taxon>
        <taxon>Pterygota</taxon>
        <taxon>Neoptera</taxon>
        <taxon>Endopterygota</taxon>
        <taxon>Lepidoptera</taxon>
        <taxon>Glossata</taxon>
        <taxon>Ditrysia</taxon>
        <taxon>Noctuoidea</taxon>
        <taxon>Noctuidae</taxon>
        <taxon>Heliothinae</taxon>
        <taxon>Helicoverpa</taxon>
    </lineage>
</organism>
<reference evidence="2 3" key="1">
    <citation type="journal article" date="2017" name="BMC Biol.">
        <title>Genomic innovations, transcriptional plasticity and gene loss underlying the evolution and divergence of two highly polyphagous and invasive Helicoverpa pest species.</title>
        <authorList>
            <person name="Pearce S.L."/>
            <person name="Clarke D.F."/>
            <person name="East P.D."/>
            <person name="Elfekih S."/>
            <person name="Gordon K.H."/>
            <person name="Jermiin L.S."/>
            <person name="McGaughran A."/>
            <person name="Oakeshott J.G."/>
            <person name="Papanikolaou A."/>
            <person name="Perera O.P."/>
            <person name="Rane R.V."/>
            <person name="Richards S."/>
            <person name="Tay W.T."/>
            <person name="Walsh T.K."/>
            <person name="Anderson A."/>
            <person name="Anderson C.J."/>
            <person name="Asgari S."/>
            <person name="Board P.G."/>
            <person name="Bretschneider A."/>
            <person name="Campbell P.M."/>
            <person name="Chertemps T."/>
            <person name="Christeller J.T."/>
            <person name="Coppin C.W."/>
            <person name="Downes S.J."/>
            <person name="Duan G."/>
            <person name="Farnsworth C.A."/>
            <person name="Good R.T."/>
            <person name="Han L.B."/>
            <person name="Han Y.C."/>
            <person name="Hatje K."/>
            <person name="Horne I."/>
            <person name="Huang Y.P."/>
            <person name="Hughes D.S."/>
            <person name="Jacquin-Joly E."/>
            <person name="James W."/>
            <person name="Jhangiani S."/>
            <person name="Kollmar M."/>
            <person name="Kuwar S.S."/>
            <person name="Li S."/>
            <person name="Liu N.Y."/>
            <person name="Maibeche M.T."/>
            <person name="Miller J.R."/>
            <person name="Montagne N."/>
            <person name="Perry T."/>
            <person name="Qu J."/>
            <person name="Song S.V."/>
            <person name="Sutton G.G."/>
            <person name="Vogel H."/>
            <person name="Walenz B.P."/>
            <person name="Xu W."/>
            <person name="Zhang H.J."/>
            <person name="Zou Z."/>
            <person name="Batterham P."/>
            <person name="Edwards O.R."/>
            <person name="Feyereisen R."/>
            <person name="Gibbs R.A."/>
            <person name="Heckel D.G."/>
            <person name="McGrath A."/>
            <person name="Robin C."/>
            <person name="Scherer S.E."/>
            <person name="Worley K.C."/>
            <person name="Wu Y.D."/>
        </authorList>
    </citation>
    <scope>NUCLEOTIDE SEQUENCE [LARGE SCALE GENOMIC DNA]</scope>
    <source>
        <strain evidence="2">Harm_GR_Male_#8</strain>
        <tissue evidence="2">Whole organism</tissue>
    </source>
</reference>
<dbReference type="EMBL" id="KZ150211">
    <property type="protein sequence ID" value="PZC72195.1"/>
    <property type="molecule type" value="Genomic_DNA"/>
</dbReference>
<gene>
    <name evidence="2" type="primary">HaOG211785</name>
    <name evidence="2" type="ORF">B5X24_HaOG211785</name>
</gene>
<accession>A0A2W1BEF4</accession>
<evidence type="ECO:0000313" key="2">
    <source>
        <dbReference type="EMBL" id="PZC72195.1"/>
    </source>
</evidence>
<proteinExistence type="predicted"/>
<protein>
    <submittedName>
        <fullName evidence="2">Uncharacterized protein</fullName>
    </submittedName>
</protein>
<dbReference type="Proteomes" id="UP000249218">
    <property type="component" value="Unassembled WGS sequence"/>
</dbReference>
<sequence>MLIIFTAQSRPTCSSCVTEPCRCGAQVNGTVEVPDNIVQQTAASSQPTNINTTPKSNRFGFKRLFGRQASIPYLDTKDSSITADTTQEKQKIPQAENNDGCRIT</sequence>
<feature type="region of interest" description="Disordered" evidence="1">
    <location>
        <begin position="76"/>
        <end position="104"/>
    </location>
</feature>
<keyword evidence="3" id="KW-1185">Reference proteome</keyword>
<dbReference type="OrthoDB" id="346907at2759"/>
<name>A0A2W1BEF4_HELAM</name>
<evidence type="ECO:0000313" key="3">
    <source>
        <dbReference type="Proteomes" id="UP000249218"/>
    </source>
</evidence>
<evidence type="ECO:0000256" key="1">
    <source>
        <dbReference type="SAM" id="MobiDB-lite"/>
    </source>
</evidence>
<dbReference type="AlphaFoldDB" id="A0A2W1BEF4"/>